<accession>A0A221V1Q0</accession>
<dbReference type="InterPro" id="IPR027417">
    <property type="entry name" value="P-loop_NTPase"/>
</dbReference>
<dbReference type="AlphaFoldDB" id="A0A221V1Q0"/>
<evidence type="ECO:0000313" key="3">
    <source>
        <dbReference type="Proteomes" id="UP000204551"/>
    </source>
</evidence>
<dbReference type="InterPro" id="IPR003107">
    <property type="entry name" value="HAT"/>
</dbReference>
<dbReference type="CDD" id="cd01983">
    <property type="entry name" value="SIMIBI"/>
    <property type="match status" value="1"/>
</dbReference>
<dbReference type="SUPFAM" id="SSF52540">
    <property type="entry name" value="P-loop containing nucleoside triphosphate hydrolases"/>
    <property type="match status" value="1"/>
</dbReference>
<gene>
    <name evidence="2" type="ORF">AREALGSMS7_04114</name>
</gene>
<protein>
    <submittedName>
        <fullName evidence="2">SIR2-like domain protein</fullName>
    </submittedName>
</protein>
<sequence>MFTDQDEKYLTRLIGRNEVILFLGAGFSLGAKNKLDERFPTGKKLGKKLWDFLGYDGDYDDDDASLPLLYQDFTDAGIKRTLKTDFLNNNLLSAEIPENYNSICKPFWRKIYTINIDDVVQKVYSRNGKKLMELVFPKDEFKERDQSLEYTSIIHLHGKLPCDPEDIVFSTKQYAKANLTDQPLYSQFVYDYATRPTIFVGTDLNEPIFERYIEARENKAGYGESRPKSFLITPWLSQVKKRVLKNSYNVHHIEGTSDDFFNWLNKIDSELPTKEELLKSTFPSLLDITEFIGENVSKKSIYNFSSSFKRVPTDYNVKDKRSAYLLGANPTWNDIHSNLDIPRTITNEIYADIYKYSIDKTENRAQKIVSLSGTAGSGKSTIIRRLGLRLSRNGITVFITDSDTLAKPHQIFDVLEAINETVVLIFDNSALMMHQIDGLLTQFAQLKFPPIILLSTRTNQVNRLVSMIDTNVIDFTHYRTPNLDDDEIKLLISKLDDNNLLSRLKGMSDPQRFREFKNRAKKQILIAMKEATNGMPFNKIIENEFEEINPLEAKILCICIALNTELGFYNTKQDFVGFSKVSHNESLNFLQNTLAGTLLSIGENDERFMIRHRILADFMIKHCADISILKEAYIRVLSVLAPELVNSNTYNRKFNLYKSLINHKILYYRFRENIELAREVYDSLVPHFEYDAHFWLQYGSLEIEGKGGDLNLAESYINSAESLAPNSDYIQNAKCSLYYKLSTSQNSLTVAMEYKNRADELSTDLINRIGDKEPYIYHIHCRGRYYFIQKWVNDRDEKVEKLNELRKILTIAGTKHPRDKKLDQALQAINRAYMNLGTNISDLEQPDIL</sequence>
<evidence type="ECO:0000313" key="2">
    <source>
        <dbReference type="EMBL" id="ASO07519.1"/>
    </source>
</evidence>
<proteinExistence type="predicted"/>
<reference evidence="2 3" key="1">
    <citation type="submission" date="2017-07" db="EMBL/GenBank/DDBJ databases">
        <title>Genome Sequence of Arenibacter algicola Strain SMS7 Isolated from a culture of the Diatom Skeletonema marinoi.</title>
        <authorList>
            <person name="Topel M."/>
            <person name="Pinder M.I.M."/>
            <person name="Johansson O.N."/>
            <person name="Kourtchenko O."/>
            <person name="Godhe A."/>
            <person name="Clarke A.K."/>
        </authorList>
    </citation>
    <scope>NUCLEOTIDE SEQUENCE [LARGE SCALE GENOMIC DNA]</scope>
    <source>
        <strain evidence="2 3">SMS7</strain>
    </source>
</reference>
<evidence type="ECO:0000259" key="1">
    <source>
        <dbReference type="SMART" id="SM00382"/>
    </source>
</evidence>
<dbReference type="Proteomes" id="UP000204551">
    <property type="component" value="Chromosome"/>
</dbReference>
<name>A0A221V1Q0_9FLAO</name>
<dbReference type="SMART" id="SM00386">
    <property type="entry name" value="HAT"/>
    <property type="match status" value="1"/>
</dbReference>
<feature type="domain" description="AAA+ ATPase" evidence="1">
    <location>
        <begin position="365"/>
        <end position="479"/>
    </location>
</feature>
<dbReference type="InterPro" id="IPR003593">
    <property type="entry name" value="AAA+_ATPase"/>
</dbReference>
<dbReference type="SMART" id="SM00382">
    <property type="entry name" value="AAA"/>
    <property type="match status" value="1"/>
</dbReference>
<dbReference type="EMBL" id="CP022515">
    <property type="protein sequence ID" value="ASO07519.1"/>
    <property type="molecule type" value="Genomic_DNA"/>
</dbReference>
<dbReference type="RefSeq" id="WP_093979774.1">
    <property type="nucleotide sequence ID" value="NZ_CP022515.1"/>
</dbReference>
<dbReference type="Pfam" id="PF13289">
    <property type="entry name" value="SIR2_2"/>
    <property type="match status" value="1"/>
</dbReference>
<dbReference type="GO" id="GO:0006396">
    <property type="term" value="P:RNA processing"/>
    <property type="evidence" value="ECO:0007669"/>
    <property type="project" value="InterPro"/>
</dbReference>
<dbReference type="KEGG" id="aalg:AREALGSMS7_04114"/>
<organism evidence="2 3">
    <name type="scientific">Arenibacter algicola</name>
    <dbReference type="NCBI Taxonomy" id="616991"/>
    <lineage>
        <taxon>Bacteria</taxon>
        <taxon>Pseudomonadati</taxon>
        <taxon>Bacteroidota</taxon>
        <taxon>Flavobacteriia</taxon>
        <taxon>Flavobacteriales</taxon>
        <taxon>Flavobacteriaceae</taxon>
        <taxon>Arenibacter</taxon>
    </lineage>
</organism>
<dbReference type="InterPro" id="IPR057574">
    <property type="entry name" value="nSTAND_NTPase5_dom"/>
</dbReference>
<dbReference type="Pfam" id="PF25199">
    <property type="entry name" value="nSTAND_NTPase5"/>
    <property type="match status" value="1"/>
</dbReference>
<dbReference type="Gene3D" id="3.40.50.300">
    <property type="entry name" value="P-loop containing nucleotide triphosphate hydrolases"/>
    <property type="match status" value="1"/>
</dbReference>